<protein>
    <submittedName>
        <fullName evidence="2">Uncharacterized protein</fullName>
    </submittedName>
</protein>
<gene>
    <name evidence="2" type="ORF">BT96DRAFT_990139</name>
</gene>
<feature type="region of interest" description="Disordered" evidence="1">
    <location>
        <begin position="91"/>
        <end position="111"/>
    </location>
</feature>
<dbReference type="EMBL" id="ML769424">
    <property type="protein sequence ID" value="KAE9403471.1"/>
    <property type="molecule type" value="Genomic_DNA"/>
</dbReference>
<feature type="compositionally biased region" description="Basic and acidic residues" evidence="1">
    <location>
        <begin position="12"/>
        <end position="26"/>
    </location>
</feature>
<accession>A0A6A4HZJ8</accession>
<dbReference type="AlphaFoldDB" id="A0A6A4HZJ8"/>
<evidence type="ECO:0000313" key="2">
    <source>
        <dbReference type="EMBL" id="KAE9403471.1"/>
    </source>
</evidence>
<proteinExistence type="predicted"/>
<evidence type="ECO:0000256" key="1">
    <source>
        <dbReference type="SAM" id="MobiDB-lite"/>
    </source>
</evidence>
<feature type="region of interest" description="Disordered" evidence="1">
    <location>
        <begin position="1"/>
        <end position="28"/>
    </location>
</feature>
<dbReference type="Proteomes" id="UP000799118">
    <property type="component" value="Unassembled WGS sequence"/>
</dbReference>
<name>A0A6A4HZJ8_9AGAR</name>
<organism evidence="2 3">
    <name type="scientific">Gymnopus androsaceus JB14</name>
    <dbReference type="NCBI Taxonomy" id="1447944"/>
    <lineage>
        <taxon>Eukaryota</taxon>
        <taxon>Fungi</taxon>
        <taxon>Dikarya</taxon>
        <taxon>Basidiomycota</taxon>
        <taxon>Agaricomycotina</taxon>
        <taxon>Agaricomycetes</taxon>
        <taxon>Agaricomycetidae</taxon>
        <taxon>Agaricales</taxon>
        <taxon>Marasmiineae</taxon>
        <taxon>Omphalotaceae</taxon>
        <taxon>Gymnopus</taxon>
    </lineage>
</organism>
<reference evidence="2" key="1">
    <citation type="journal article" date="2019" name="Environ. Microbiol.">
        <title>Fungal ecological strategies reflected in gene transcription - a case study of two litter decomposers.</title>
        <authorList>
            <person name="Barbi F."/>
            <person name="Kohler A."/>
            <person name="Barry K."/>
            <person name="Baskaran P."/>
            <person name="Daum C."/>
            <person name="Fauchery L."/>
            <person name="Ihrmark K."/>
            <person name="Kuo A."/>
            <person name="LaButti K."/>
            <person name="Lipzen A."/>
            <person name="Morin E."/>
            <person name="Grigoriev I.V."/>
            <person name="Henrissat B."/>
            <person name="Lindahl B."/>
            <person name="Martin F."/>
        </authorList>
    </citation>
    <scope>NUCLEOTIDE SEQUENCE</scope>
    <source>
        <strain evidence="2">JB14</strain>
    </source>
</reference>
<keyword evidence="3" id="KW-1185">Reference proteome</keyword>
<sequence length="111" mass="12383">MRKISSFPGQQKDQHPNPHASREEIQLRNSFNEEWAPSCQRFYDSIINMKDDKWDLIFAASEGNILDLPNAGAGPALKRIRAEALRGEQGSLGGDVTARTEDEGKTIILSE</sequence>
<evidence type="ECO:0000313" key="3">
    <source>
        <dbReference type="Proteomes" id="UP000799118"/>
    </source>
</evidence>